<evidence type="ECO:0000259" key="8">
    <source>
        <dbReference type="PROSITE" id="PS50975"/>
    </source>
</evidence>
<dbReference type="Gene3D" id="3.40.50.1820">
    <property type="entry name" value="alpha/beta hydrolase"/>
    <property type="match status" value="1"/>
</dbReference>
<organism evidence="10 11">
    <name type="scientific">Symbiodinium natans</name>
    <dbReference type="NCBI Taxonomy" id="878477"/>
    <lineage>
        <taxon>Eukaryota</taxon>
        <taxon>Sar</taxon>
        <taxon>Alveolata</taxon>
        <taxon>Dinophyceae</taxon>
        <taxon>Suessiales</taxon>
        <taxon>Symbiodiniaceae</taxon>
        <taxon>Symbiodinium</taxon>
    </lineage>
</organism>
<accession>A0A812SC51</accession>
<dbReference type="Gene3D" id="3.30.470.20">
    <property type="entry name" value="ATP-grasp fold, B domain"/>
    <property type="match status" value="2"/>
</dbReference>
<dbReference type="InterPro" id="IPR029062">
    <property type="entry name" value="Class_I_gatase-like"/>
</dbReference>
<comment type="catalytic activity">
    <reaction evidence="6">
        <text>hydrogencarbonate + NH4(+) + 2 ATP = carbamoyl phosphate + 2 ADP + phosphate + 2 H(+)</text>
        <dbReference type="Rhea" id="RHEA:18029"/>
        <dbReference type="ChEBI" id="CHEBI:15378"/>
        <dbReference type="ChEBI" id="CHEBI:17544"/>
        <dbReference type="ChEBI" id="CHEBI:28938"/>
        <dbReference type="ChEBI" id="CHEBI:30616"/>
        <dbReference type="ChEBI" id="CHEBI:43474"/>
        <dbReference type="ChEBI" id="CHEBI:58228"/>
        <dbReference type="ChEBI" id="CHEBI:456216"/>
        <dbReference type="EC" id="6.3.4.16"/>
    </reaction>
</comment>
<feature type="domain" description="ATP-grasp" evidence="8">
    <location>
        <begin position="545"/>
        <end position="737"/>
    </location>
</feature>
<dbReference type="SUPFAM" id="SSF52335">
    <property type="entry name" value="Methylglyoxal synthase-like"/>
    <property type="match status" value="1"/>
</dbReference>
<dbReference type="Gene3D" id="3.50.30.20">
    <property type="entry name" value="Carbamoyl-phosphate synthase small subunit, N-terminal domain"/>
    <property type="match status" value="1"/>
</dbReference>
<dbReference type="FunFam" id="3.30.1490.20:FF:000001">
    <property type="entry name" value="Carbamoyl-phosphate synthase large chain"/>
    <property type="match status" value="1"/>
</dbReference>
<keyword evidence="11" id="KW-1185">Reference proteome</keyword>
<dbReference type="NCBIfam" id="NF009475">
    <property type="entry name" value="PRK12838.1"/>
    <property type="match status" value="1"/>
</dbReference>
<proteinExistence type="inferred from homology"/>
<dbReference type="InterPro" id="IPR036480">
    <property type="entry name" value="CarbP_synth_ssu_N_sf"/>
</dbReference>
<dbReference type="InterPro" id="IPR036897">
    <property type="entry name" value="CarbamoylP_synth_lsu_oligo_sf"/>
</dbReference>
<dbReference type="InterPro" id="IPR029058">
    <property type="entry name" value="AB_hydrolase_fold"/>
</dbReference>
<dbReference type="InterPro" id="IPR002474">
    <property type="entry name" value="CarbamoylP_synth_ssu_N"/>
</dbReference>
<dbReference type="SUPFAM" id="SSF56059">
    <property type="entry name" value="Glutathione synthetase ATP-binding domain-like"/>
    <property type="match status" value="2"/>
</dbReference>
<dbReference type="GO" id="GO:0004087">
    <property type="term" value="F:carbamoyl-phosphate synthase (ammonia) activity"/>
    <property type="evidence" value="ECO:0007669"/>
    <property type="project" value="UniProtKB-EC"/>
</dbReference>
<dbReference type="Gene3D" id="3.40.50.20">
    <property type="match status" value="2"/>
</dbReference>
<dbReference type="PROSITE" id="PS00867">
    <property type="entry name" value="CPSASE_2"/>
    <property type="match status" value="2"/>
</dbReference>
<gene>
    <name evidence="10" type="primary">URA2</name>
    <name evidence="10" type="ORF">SNAT2548_LOCUS26573</name>
</gene>
<dbReference type="Pfam" id="PF02142">
    <property type="entry name" value="MGS"/>
    <property type="match status" value="1"/>
</dbReference>
<dbReference type="GO" id="GO:0004088">
    <property type="term" value="F:carbamoyl-phosphate synthase (glutamine-hydrolyzing) activity"/>
    <property type="evidence" value="ECO:0007669"/>
    <property type="project" value="InterPro"/>
</dbReference>
<feature type="domain" description="MGS-like" evidence="9">
    <location>
        <begin position="1425"/>
        <end position="1587"/>
    </location>
</feature>
<dbReference type="EMBL" id="CAJNDS010002435">
    <property type="protein sequence ID" value="CAE7473021.1"/>
    <property type="molecule type" value="Genomic_DNA"/>
</dbReference>
<dbReference type="Gene3D" id="3.30.1490.20">
    <property type="entry name" value="ATP-grasp fold, A domain"/>
    <property type="match status" value="1"/>
</dbReference>
<dbReference type="PANTHER" id="PTHR11405">
    <property type="entry name" value="CARBAMOYLTRANSFERASE FAMILY MEMBER"/>
    <property type="match status" value="1"/>
</dbReference>
<dbReference type="InterPro" id="IPR005483">
    <property type="entry name" value="CPSase_dom"/>
</dbReference>
<dbReference type="SUPFAM" id="SSF52317">
    <property type="entry name" value="Class I glutamine amidotransferase-like"/>
    <property type="match status" value="1"/>
</dbReference>
<dbReference type="FunFam" id="3.30.470.20:FF:000001">
    <property type="entry name" value="Carbamoyl-phosphate synthase large chain"/>
    <property type="match status" value="1"/>
</dbReference>
<keyword evidence="3" id="KW-0677">Repeat</keyword>
<dbReference type="SUPFAM" id="SSF53474">
    <property type="entry name" value="alpha/beta-Hydrolases"/>
    <property type="match status" value="1"/>
</dbReference>
<dbReference type="SMART" id="SM01097">
    <property type="entry name" value="CPSase_sm_chain"/>
    <property type="match status" value="1"/>
</dbReference>
<dbReference type="PRINTS" id="PR00096">
    <property type="entry name" value="GATASE"/>
</dbReference>
<dbReference type="CDD" id="cd01744">
    <property type="entry name" value="GATase1_CPSase"/>
    <property type="match status" value="1"/>
</dbReference>
<reference evidence="10" key="1">
    <citation type="submission" date="2021-02" db="EMBL/GenBank/DDBJ databases">
        <authorList>
            <person name="Dougan E. K."/>
            <person name="Rhodes N."/>
            <person name="Thang M."/>
            <person name="Chan C."/>
        </authorList>
    </citation>
    <scope>NUCLEOTIDE SEQUENCE</scope>
</reference>
<dbReference type="OrthoDB" id="1924069at2759"/>
<comment type="caution">
    <text evidence="10">The sequence shown here is derived from an EMBL/GenBank/DDBJ whole genome shotgun (WGS) entry which is preliminary data.</text>
</comment>
<dbReference type="SUPFAM" id="SSF52440">
    <property type="entry name" value="PreATP-grasp domain"/>
    <property type="match status" value="2"/>
</dbReference>
<dbReference type="GO" id="GO:0006207">
    <property type="term" value="P:'de novo' pyrimidine nucleobase biosynthetic process"/>
    <property type="evidence" value="ECO:0007669"/>
    <property type="project" value="InterPro"/>
</dbReference>
<evidence type="ECO:0000256" key="7">
    <source>
        <dbReference type="PROSITE-ProRule" id="PRU00409"/>
    </source>
</evidence>
<dbReference type="NCBIfam" id="NF003671">
    <property type="entry name" value="PRK05294.1"/>
    <property type="match status" value="1"/>
</dbReference>
<dbReference type="InterPro" id="IPR011761">
    <property type="entry name" value="ATP-grasp"/>
</dbReference>
<keyword evidence="2" id="KW-0479">Metal-binding</keyword>
<evidence type="ECO:0000259" key="9">
    <source>
        <dbReference type="PROSITE" id="PS51855"/>
    </source>
</evidence>
<dbReference type="HAMAP" id="MF_01209">
    <property type="entry name" value="CPSase_S_chain"/>
    <property type="match status" value="1"/>
</dbReference>
<dbReference type="SMART" id="SM01096">
    <property type="entry name" value="CPSase_L_D3"/>
    <property type="match status" value="1"/>
</dbReference>
<sequence>MATTAWDAQDFEVLEPMDAKPCEAGDLQKWLEARRQATLELSAGTVLTGFSFGAPVSVSGEVVFNTGMVAYPESLTDPSYAGQILVFTYPLVGNYGIPSDEPDDLGLSRWFESDRIHVKAVVISDYSYEPSHYSCVRTLGDWLNSQGVPGIYGVDTRMITKIIRQEGAMLGRLLVQGSRGSHLSTIPFEDPNVRNLVAEVSRPEKQTFALGDPGERKDVHIMAVDCGMKNNIIRCLAKLGVRLTVVPWDHDFTQEDFDGLFLSNGPGDPSKCTQTIRHVRQVMQQRPNTPIFGICLGNQILALAAGARTFKMKFGNRGMNQPVVDLRTQRCYITAQNHGFAVDAQSLPAGWVPLMVNANDGTNEGIVHSSRPWFSVQFHPEACGGPMDTDFLFKQFLQFIADPGATAVTTIPYSIPLSYRKVLVLGSGGLTIGQAGEFDYSGSQALKALKEAGIMSVLMNPNIATVQTSAGMADRVYFLPVTPEFVTKVIDRERPDGIFVSFGGQTALNCAVRLHEQRVFERFNVQVLGTPIEAIIKTEDRDLFSQVVDACGEQIAESCCCDSVLEAIRAAEQIGYPVLVRAAFALGGLGSGFADNENELRKLVTVALVNSPQVIIDKSLKGWKELEYEVVRDKNDNCITVCNMENLDPMGIHTGESIVIAPSQTLNNEEYYRLRQCALKIIRHLGIVGECNIQYAVDPKSSQFRIIEVNARLSRSSALASKATGYPLAYVAAKLALGHDLAQLRNSVTRCTTACFEPSLDYVVAKVPRWDLQKFSTVDARIGSAMQSVGEVMAIGRTFEETIQKALRMVDEASPGFDPARFEIELDRRGVSTWGPELEREVQKELSNPTPVRLWAMAKAFELGMDVSDVHRLTSIDRWFLAKLHGLHQLKVAMRRMDYYDLKNQPALLREAKCRGFSDRQIAALICAPALVHMEMSPKLLPADFGASRYTGGAVTEAHVRYLRRTAGIVPKVKQIDTLAAEFPAETNYLYLTYSGEEHDVELPGSQTFAGLDDLPPHLPLQPLQPSIPEPMTLHATHAHTPTAKAEESRVVVLGCGPYRIGSSVEFDWCSVSCVRTLRKLGHRAVVVNCNPETVSTDFDESDRLYFEELSHERVMDIAELETPRGVVVSVGGQTPNNLALGLHRCGVRVLGTSVEAIDACEDRKKFSQLCDQLRIDQPQWSQFETLEEARSFCRAAGFPVLVRPSYVLSGAAMRVVTNDSELEVFLKTAAVVSRDHPVVISKYITGAKEVELDAVGKAGELVNYAIAEHIENAGVHSGDASLLLPAQRLFVETHRKVKSISQKLCKALKISGPFNIQFICKDNEVKVIECNLRASRSMPFISKTYNVNFIELATRIMVGMPVRPAIIQPMDIEFVACKAPMFSFGRLKNSDPRLGVEMSSTGEVACFGVNAHEAFLKSMVAANFKLPSQAILVSLGPPGAKREFVSSGAARQLLDMGYVLYATKGTHEHLAGAGVQSSMVFKPLVKREPNASTLLQGRKIDLVINVPDSMDSDALTDGFRIRRGAVDAGTSLITDIKTAIFMCHALHRKWTRETSGKPFWDICSWQEPVLLVAESLGAVVALSLAVKRPNLPQALCLLNPATSYRRSALSLVAPVLPRLPEQLYSSLPAVVTPLFGKLGWYDQVVQEDSATFVPLVKAFGMSPVLPPDTLQFRESSYLREGVRRLEPLLQLGLDLQAGDADAVLPSVAETERLLKLLPGAQRKIIPGGPHACFDDTASVNLLSLLTDAGILQSLTKADPAELRLEPESWLDASLLQAKTWVSPVFLSVLPGGRIARGLPRLAPPPAQGAPVLFVGNHQLFSLDGIFVIEEFLREQRRLITAMVYPPLLDEVSPLAPLPYPFPGSRQLFEKFKVMPTSARNLLRALRPNRTSAGAALLFPGGAREVFKRKGEEYQLFWPPQPEFIRIAAKVLPALRCLGLRV</sequence>
<dbReference type="InterPro" id="IPR036914">
    <property type="entry name" value="MGS-like_dom_sf"/>
</dbReference>
<evidence type="ECO:0000256" key="3">
    <source>
        <dbReference type="ARBA" id="ARBA00022737"/>
    </source>
</evidence>
<dbReference type="Pfam" id="PF00988">
    <property type="entry name" value="CPSase_sm_chain"/>
    <property type="match status" value="1"/>
</dbReference>
<dbReference type="FunFam" id="3.40.50.20:FF:000002">
    <property type="entry name" value="Carbamoyl-phosphate synthase large chain"/>
    <property type="match status" value="1"/>
</dbReference>
<dbReference type="InterPro" id="IPR058047">
    <property type="entry name" value="CPSase_preATP-grasp"/>
</dbReference>
<dbReference type="GO" id="GO:0046872">
    <property type="term" value="F:metal ion binding"/>
    <property type="evidence" value="ECO:0007669"/>
    <property type="project" value="UniProtKB-KW"/>
</dbReference>
<dbReference type="InterPro" id="IPR016185">
    <property type="entry name" value="PreATP-grasp_dom_sf"/>
</dbReference>
<dbReference type="PRINTS" id="PR00098">
    <property type="entry name" value="CPSASE"/>
</dbReference>
<dbReference type="Pfam" id="PF02787">
    <property type="entry name" value="CPSase_L_D3"/>
    <property type="match status" value="1"/>
</dbReference>
<dbReference type="InterPro" id="IPR017926">
    <property type="entry name" value="GATASE"/>
</dbReference>
<keyword evidence="4 7" id="KW-0547">Nucleotide-binding</keyword>
<dbReference type="GO" id="GO:0006526">
    <property type="term" value="P:L-arginine biosynthetic process"/>
    <property type="evidence" value="ECO:0007669"/>
    <property type="project" value="TreeGrafter"/>
</dbReference>
<dbReference type="InterPro" id="IPR011607">
    <property type="entry name" value="MGS-like_dom"/>
</dbReference>
<dbReference type="SUPFAM" id="SSF48108">
    <property type="entry name" value="Carbamoyl phosphate synthetase, large subunit connection domain"/>
    <property type="match status" value="1"/>
</dbReference>
<dbReference type="PANTHER" id="PTHR11405:SF5">
    <property type="entry name" value="CAD PROTEIN"/>
    <property type="match status" value="1"/>
</dbReference>
<evidence type="ECO:0000313" key="10">
    <source>
        <dbReference type="EMBL" id="CAE7473021.1"/>
    </source>
</evidence>
<dbReference type="FunFam" id="3.40.50.20:FF:000001">
    <property type="entry name" value="Carbamoyl-phosphate synthase large chain"/>
    <property type="match status" value="1"/>
</dbReference>
<dbReference type="InterPro" id="IPR035686">
    <property type="entry name" value="CPSase_GATase1"/>
</dbReference>
<dbReference type="Pfam" id="PF02786">
    <property type="entry name" value="CPSase_L_D2"/>
    <property type="match status" value="2"/>
</dbReference>
<dbReference type="Gene3D" id="1.10.1030.10">
    <property type="entry name" value="Carbamoyl-phosphate synthetase, large subunit oligomerisation domain"/>
    <property type="match status" value="1"/>
</dbReference>
<dbReference type="FunFam" id="3.50.30.20:FF:000002">
    <property type="entry name" value="Carbamoyl-phosphate synthase 1, mitochondrial"/>
    <property type="match status" value="1"/>
</dbReference>
<keyword evidence="5 7" id="KW-0067">ATP-binding</keyword>
<dbReference type="Pfam" id="PF00117">
    <property type="entry name" value="GATase"/>
    <property type="match status" value="1"/>
</dbReference>
<evidence type="ECO:0000256" key="4">
    <source>
        <dbReference type="ARBA" id="ARBA00022741"/>
    </source>
</evidence>
<evidence type="ECO:0000256" key="2">
    <source>
        <dbReference type="ARBA" id="ARBA00022723"/>
    </source>
</evidence>
<dbReference type="Proteomes" id="UP000604046">
    <property type="component" value="Unassembled WGS sequence"/>
</dbReference>
<dbReference type="SMART" id="SM00851">
    <property type="entry name" value="MGS"/>
    <property type="match status" value="1"/>
</dbReference>
<dbReference type="GO" id="GO:0005524">
    <property type="term" value="F:ATP binding"/>
    <property type="evidence" value="ECO:0007669"/>
    <property type="project" value="UniProtKB-UniRule"/>
</dbReference>
<protein>
    <submittedName>
        <fullName evidence="10">URA2 protein</fullName>
    </submittedName>
</protein>
<keyword evidence="1" id="KW-0436">Ligase</keyword>
<dbReference type="InterPro" id="IPR005479">
    <property type="entry name" value="CPAse_ATP-bd"/>
</dbReference>
<evidence type="ECO:0000256" key="1">
    <source>
        <dbReference type="ARBA" id="ARBA00022598"/>
    </source>
</evidence>
<dbReference type="InterPro" id="IPR013815">
    <property type="entry name" value="ATP_grasp_subdomain_1"/>
</dbReference>
<name>A0A812SC51_9DINO</name>
<dbReference type="InterPro" id="IPR006274">
    <property type="entry name" value="CarbamoylP_synth_ssu"/>
</dbReference>
<dbReference type="PROSITE" id="PS51273">
    <property type="entry name" value="GATASE_TYPE_1"/>
    <property type="match status" value="1"/>
</dbReference>
<dbReference type="Gene3D" id="3.40.50.880">
    <property type="match status" value="1"/>
</dbReference>
<dbReference type="PROSITE" id="PS50975">
    <property type="entry name" value="ATP_GRASP"/>
    <property type="match status" value="2"/>
</dbReference>
<dbReference type="InterPro" id="IPR005480">
    <property type="entry name" value="CPSase_lsu_oligo"/>
</dbReference>
<feature type="domain" description="ATP-grasp" evidence="8">
    <location>
        <begin position="1168"/>
        <end position="1359"/>
    </location>
</feature>
<dbReference type="Gene3D" id="3.40.50.1380">
    <property type="entry name" value="Methylglyoxal synthase-like domain"/>
    <property type="match status" value="1"/>
</dbReference>
<dbReference type="GO" id="GO:0006541">
    <property type="term" value="P:glutamine metabolic process"/>
    <property type="evidence" value="ECO:0007669"/>
    <property type="project" value="InterPro"/>
</dbReference>
<dbReference type="PRINTS" id="PR00099">
    <property type="entry name" value="CPSGATASE"/>
</dbReference>
<dbReference type="FunFam" id="3.30.470.20:FF:000051">
    <property type="entry name" value="Carbamoyl phosphate synthetase II"/>
    <property type="match status" value="1"/>
</dbReference>
<evidence type="ECO:0000256" key="6">
    <source>
        <dbReference type="ARBA" id="ARBA00047359"/>
    </source>
</evidence>
<dbReference type="PROSITE" id="PS00866">
    <property type="entry name" value="CPSASE_1"/>
    <property type="match status" value="2"/>
</dbReference>
<dbReference type="PROSITE" id="PS51855">
    <property type="entry name" value="MGS"/>
    <property type="match status" value="1"/>
</dbReference>
<dbReference type="NCBIfam" id="TIGR01368">
    <property type="entry name" value="CPSaseIIsmall"/>
    <property type="match status" value="1"/>
</dbReference>
<evidence type="ECO:0000313" key="11">
    <source>
        <dbReference type="Proteomes" id="UP000604046"/>
    </source>
</evidence>
<dbReference type="GO" id="GO:0005951">
    <property type="term" value="C:carbamoyl-phosphate synthase complex"/>
    <property type="evidence" value="ECO:0007669"/>
    <property type="project" value="TreeGrafter"/>
</dbReference>
<dbReference type="Pfam" id="PF25596">
    <property type="entry name" value="CPSase_L_D1"/>
    <property type="match status" value="2"/>
</dbReference>
<evidence type="ECO:0000256" key="5">
    <source>
        <dbReference type="ARBA" id="ARBA00022840"/>
    </source>
</evidence>
<dbReference type="SUPFAM" id="SSF52021">
    <property type="entry name" value="Carbamoyl phosphate synthetase, small subunit N-terminal domain"/>
    <property type="match status" value="1"/>
</dbReference>